<dbReference type="InterPro" id="IPR011096">
    <property type="entry name" value="FTP_domain"/>
</dbReference>
<dbReference type="PANTHER" id="PTHR33794:SF1">
    <property type="entry name" value="BACILLOLYSIN"/>
    <property type="match status" value="1"/>
</dbReference>
<dbReference type="PANTHER" id="PTHR33794">
    <property type="entry name" value="BACILLOLYSIN"/>
    <property type="match status" value="1"/>
</dbReference>
<keyword evidence="4 9" id="KW-0732">Signal</keyword>
<evidence type="ECO:0000259" key="10">
    <source>
        <dbReference type="Pfam" id="PF01447"/>
    </source>
</evidence>
<dbReference type="EMBL" id="BAAAQX010000021">
    <property type="protein sequence ID" value="GAA2211517.1"/>
    <property type="molecule type" value="Genomic_DNA"/>
</dbReference>
<comment type="similarity">
    <text evidence="1">Belongs to the peptidase M4 family.</text>
</comment>
<evidence type="ECO:0000256" key="6">
    <source>
        <dbReference type="ARBA" id="ARBA00022833"/>
    </source>
</evidence>
<sequence length="892" mass="94612">MSWRPITLAAALCAALFFPGVAAAEDPPPEVENRAGTRAPAEVSGLSEPAQAGDPVAAARAHLADPRYHLDPAELTPLRTVVDGRDETVRFAQRHRGLPVFGAHYLVHFRTDGGQREVVGAGGRFLTELNVDPAPSVTADTAARIARGLMARSHSAPQGPAQGRSQGPAQDPAQGVTAKTGELLVVPRGAGVLAWHVVLSGRAAGRPLLLDAYVDARSGRPLFTVDRLRYEGPVQGSGQTAHGRTVTLNAYQRADGAYELRDRGRAMWNGTTGEILTYDARGGDVFDYLGSGIPPGTEPARSATPVFGPEHTESGAVDAHWGAGQVYEFYRGLGRDGLDGQGGTMHSVVNVTLDGEPFANAFWDGTKMVYGGGGPDYHSFAASLDVVGHEMTHGVIQHSASLVYLGQSGAINEGLADYFGNAVQVDTLGIPMSDPNASLLGEDLCKTLPPAECAARDLGDGRVAGEDYLGATISFDNGGVHLNSTIFSGALWDVREQLGGRKADKLAYKALTEYMTPLDDFTDGRRAVESAARALGWSARDRLTVTLAFERHGIRPGWERTIRIDSRVLIDGITDFNAIPDVAADRYVVSNSSPDGAAPSWILTGRLRGGKPVTLSEGDRWNYYPATDGRQAVWASYDTALTSFQIHARPLDASTPPRLVYQAPDLVTELDVAGDVIAWQIFEQASGETEIWIKRGDAAPVKVTAAASVNGYQPSLNGGKLAYLRVWVDGGTFHSTPAVYDVATGTEVVVPEVPGTGGLPSDSAMPIMLSRYVAWGVDTDADGRYGIMRAAADGTGTTAVVPDGPAAPSPIWFHANDTRVAIGAWPEGDTLENATLPKIYQVPLTGGPLRRYSCNRGVQDYFSLGEGGAIAWIDGTAGDTDLVTRDRPAVRC</sequence>
<keyword evidence="6" id="KW-0862">Zinc</keyword>
<evidence type="ECO:0000256" key="5">
    <source>
        <dbReference type="ARBA" id="ARBA00022801"/>
    </source>
</evidence>
<dbReference type="InterPro" id="IPR001570">
    <property type="entry name" value="Peptidase_M4_C_domain"/>
</dbReference>
<name>A0ABN3CQT1_9ACTN</name>
<evidence type="ECO:0000256" key="9">
    <source>
        <dbReference type="SAM" id="SignalP"/>
    </source>
</evidence>
<evidence type="ECO:0000259" key="12">
    <source>
        <dbReference type="Pfam" id="PF07504"/>
    </source>
</evidence>
<feature type="domain" description="Peptidase M4 C-terminal" evidence="11">
    <location>
        <begin position="400"/>
        <end position="554"/>
    </location>
</feature>
<proteinExistence type="inferred from homology"/>
<accession>A0ABN3CQT1</accession>
<feature type="domain" description="FTP" evidence="12">
    <location>
        <begin position="74"/>
        <end position="120"/>
    </location>
</feature>
<evidence type="ECO:0000256" key="3">
    <source>
        <dbReference type="ARBA" id="ARBA00022723"/>
    </source>
</evidence>
<evidence type="ECO:0000256" key="8">
    <source>
        <dbReference type="SAM" id="MobiDB-lite"/>
    </source>
</evidence>
<dbReference type="Proteomes" id="UP001499843">
    <property type="component" value="Unassembled WGS sequence"/>
</dbReference>
<evidence type="ECO:0000313" key="14">
    <source>
        <dbReference type="Proteomes" id="UP001499843"/>
    </source>
</evidence>
<keyword evidence="5" id="KW-0378">Hydrolase</keyword>
<evidence type="ECO:0000313" key="13">
    <source>
        <dbReference type="EMBL" id="GAA2211517.1"/>
    </source>
</evidence>
<evidence type="ECO:0000256" key="1">
    <source>
        <dbReference type="ARBA" id="ARBA00009388"/>
    </source>
</evidence>
<organism evidence="13 14">
    <name type="scientific">Nonomuraea monospora</name>
    <dbReference type="NCBI Taxonomy" id="568818"/>
    <lineage>
        <taxon>Bacteria</taxon>
        <taxon>Bacillati</taxon>
        <taxon>Actinomycetota</taxon>
        <taxon>Actinomycetes</taxon>
        <taxon>Streptosporangiales</taxon>
        <taxon>Streptosporangiaceae</taxon>
        <taxon>Nonomuraea</taxon>
    </lineage>
</organism>
<feature type="domain" description="Peptidase M4" evidence="10">
    <location>
        <begin position="236"/>
        <end position="397"/>
    </location>
</feature>
<evidence type="ECO:0000256" key="4">
    <source>
        <dbReference type="ARBA" id="ARBA00022729"/>
    </source>
</evidence>
<dbReference type="SUPFAM" id="SSF82171">
    <property type="entry name" value="DPP6 N-terminal domain-like"/>
    <property type="match status" value="1"/>
</dbReference>
<keyword evidence="2" id="KW-0645">Protease</keyword>
<keyword evidence="3" id="KW-0479">Metal-binding</keyword>
<evidence type="ECO:0000259" key="11">
    <source>
        <dbReference type="Pfam" id="PF02868"/>
    </source>
</evidence>
<keyword evidence="7" id="KW-0482">Metalloprotease</keyword>
<dbReference type="CDD" id="cd09597">
    <property type="entry name" value="M4_TLP"/>
    <property type="match status" value="1"/>
</dbReference>
<evidence type="ECO:0008006" key="15">
    <source>
        <dbReference type="Google" id="ProtNLM"/>
    </source>
</evidence>
<feature type="region of interest" description="Disordered" evidence="8">
    <location>
        <begin position="152"/>
        <end position="175"/>
    </location>
</feature>
<feature type="signal peptide" evidence="9">
    <location>
        <begin position="1"/>
        <end position="24"/>
    </location>
</feature>
<dbReference type="Gene3D" id="3.10.170.10">
    <property type="match status" value="1"/>
</dbReference>
<dbReference type="Pfam" id="PF07504">
    <property type="entry name" value="FTP"/>
    <property type="match status" value="1"/>
</dbReference>
<gene>
    <name evidence="13" type="ORF">GCM10009850_069770</name>
</gene>
<dbReference type="PRINTS" id="PR00730">
    <property type="entry name" value="THERMOLYSIN"/>
</dbReference>
<keyword evidence="14" id="KW-1185">Reference proteome</keyword>
<feature type="chain" id="PRO_5045194365" description="Metalloprotease" evidence="9">
    <location>
        <begin position="25"/>
        <end position="892"/>
    </location>
</feature>
<reference evidence="13 14" key="1">
    <citation type="journal article" date="2019" name="Int. J. Syst. Evol. Microbiol.">
        <title>The Global Catalogue of Microorganisms (GCM) 10K type strain sequencing project: providing services to taxonomists for standard genome sequencing and annotation.</title>
        <authorList>
            <consortium name="The Broad Institute Genomics Platform"/>
            <consortium name="The Broad Institute Genome Sequencing Center for Infectious Disease"/>
            <person name="Wu L."/>
            <person name="Ma J."/>
        </authorList>
    </citation>
    <scope>NUCLEOTIDE SEQUENCE [LARGE SCALE GENOMIC DNA]</scope>
    <source>
        <strain evidence="13 14">JCM 16114</strain>
    </source>
</reference>
<comment type="caution">
    <text evidence="13">The sequence shown here is derived from an EMBL/GenBank/DDBJ whole genome shotgun (WGS) entry which is preliminary data.</text>
</comment>
<evidence type="ECO:0000256" key="2">
    <source>
        <dbReference type="ARBA" id="ARBA00022670"/>
    </source>
</evidence>
<evidence type="ECO:0000256" key="7">
    <source>
        <dbReference type="ARBA" id="ARBA00023049"/>
    </source>
</evidence>
<dbReference type="RefSeq" id="WP_344484244.1">
    <property type="nucleotide sequence ID" value="NZ_BAAAQX010000021.1"/>
</dbReference>
<dbReference type="SUPFAM" id="SSF55486">
    <property type="entry name" value="Metalloproteases ('zincins'), catalytic domain"/>
    <property type="match status" value="1"/>
</dbReference>
<feature type="region of interest" description="Disordered" evidence="8">
    <location>
        <begin position="26"/>
        <end position="51"/>
    </location>
</feature>
<dbReference type="Pfam" id="PF02868">
    <property type="entry name" value="Peptidase_M4_C"/>
    <property type="match status" value="1"/>
</dbReference>
<dbReference type="InterPro" id="IPR023612">
    <property type="entry name" value="Peptidase_M4"/>
</dbReference>
<dbReference type="InterPro" id="IPR027268">
    <property type="entry name" value="Peptidase_M4/M1_CTD_sf"/>
</dbReference>
<dbReference type="Pfam" id="PF01447">
    <property type="entry name" value="Peptidase_M4"/>
    <property type="match status" value="1"/>
</dbReference>
<dbReference type="Gene3D" id="1.10.390.10">
    <property type="entry name" value="Neutral Protease Domain 2"/>
    <property type="match status" value="1"/>
</dbReference>
<dbReference type="InterPro" id="IPR050728">
    <property type="entry name" value="Zinc_Metalloprotease_M4"/>
</dbReference>
<protein>
    <recommendedName>
        <fullName evidence="15">Metalloprotease</fullName>
    </recommendedName>
</protein>
<dbReference type="InterPro" id="IPR013856">
    <property type="entry name" value="Peptidase_M4_domain"/>
</dbReference>